<comment type="caution">
    <text evidence="4">The sequence shown here is derived from an EMBL/GenBank/DDBJ whole genome shotgun (WGS) entry which is preliminary data.</text>
</comment>
<protein>
    <recommendedName>
        <fullName evidence="3">C-JID domain-containing protein</fullName>
    </recommendedName>
</protein>
<keyword evidence="1" id="KW-0433">Leucine-rich repeat</keyword>
<sequence length="486" mass="55439">MDLSYSKYLKELPNLSTATNLRELDLSRCSSLVELPSSIGNMTNLVKLNLFGCSKLKALPININMKSLDELDLRYCSSMKRFPEISTNISVLKIDGTAIKEIPASISSWSRLDRLQVSYSENLGRSRHVFDRIRKLDLNDTGLQEIVPWVKEICSSLVELPSSIGNLRNLKKLNLRGCSKLMALPVNINMKYLDNLDLSYCSSLKSFPEISTNISFLEITGTAIEEIPTSIRSWSRLERLHMSYSENLRKSHHAFDLITNLHLSDTGIQEISPLVKEMSRLRELVINGCTKLVSLPQLPHSLELMHVENCESLERLDCSFYRTKFTDLCFVNCLKLNREAVDLILKTSTKIWAIFPGETVPAYFSYRATRSSVSMKLNGFDTRFPTSLGFKACLLLVTKPDDVEPAAWYRSDISYCINGKLRDVGVSPFYTQIWDPLRPRSEHLVVIEFEETVTSPELVFEFRFEKENWEIKECGLRPLESLALSC</sequence>
<evidence type="ECO:0000313" key="5">
    <source>
        <dbReference type="Proteomes" id="UP000823674"/>
    </source>
</evidence>
<accession>A0ABQ7LWU2</accession>
<dbReference type="Gene3D" id="3.80.10.10">
    <property type="entry name" value="Ribonuclease Inhibitor"/>
    <property type="match status" value="2"/>
</dbReference>
<dbReference type="InterPro" id="IPR001611">
    <property type="entry name" value="Leu-rich_rpt"/>
</dbReference>
<organism evidence="4 5">
    <name type="scientific">Brassica rapa subsp. trilocularis</name>
    <dbReference type="NCBI Taxonomy" id="1813537"/>
    <lineage>
        <taxon>Eukaryota</taxon>
        <taxon>Viridiplantae</taxon>
        <taxon>Streptophyta</taxon>
        <taxon>Embryophyta</taxon>
        <taxon>Tracheophyta</taxon>
        <taxon>Spermatophyta</taxon>
        <taxon>Magnoliopsida</taxon>
        <taxon>eudicotyledons</taxon>
        <taxon>Gunneridae</taxon>
        <taxon>Pentapetalae</taxon>
        <taxon>rosids</taxon>
        <taxon>malvids</taxon>
        <taxon>Brassicales</taxon>
        <taxon>Brassicaceae</taxon>
        <taxon>Brassiceae</taxon>
        <taxon>Brassica</taxon>
    </lineage>
</organism>
<dbReference type="SUPFAM" id="SSF52058">
    <property type="entry name" value="L domain-like"/>
    <property type="match status" value="2"/>
</dbReference>
<dbReference type="Proteomes" id="UP000823674">
    <property type="component" value="Chromosome A08"/>
</dbReference>
<keyword evidence="5" id="KW-1185">Reference proteome</keyword>
<dbReference type="EMBL" id="JADBGQ010000007">
    <property type="protein sequence ID" value="KAG5389631.1"/>
    <property type="molecule type" value="Genomic_DNA"/>
</dbReference>
<name>A0ABQ7LWU2_BRACM</name>
<proteinExistence type="predicted"/>
<dbReference type="Pfam" id="PF00560">
    <property type="entry name" value="LRR_1"/>
    <property type="match status" value="1"/>
</dbReference>
<dbReference type="InterPro" id="IPR045344">
    <property type="entry name" value="C-JID"/>
</dbReference>
<dbReference type="InterPro" id="IPR032675">
    <property type="entry name" value="LRR_dom_sf"/>
</dbReference>
<keyword evidence="2" id="KW-0677">Repeat</keyword>
<gene>
    <name evidence="4" type="primary">A08p022280.1_BraROA</name>
    <name evidence="4" type="ORF">IGI04_031172</name>
</gene>
<evidence type="ECO:0000259" key="3">
    <source>
        <dbReference type="Pfam" id="PF20160"/>
    </source>
</evidence>
<evidence type="ECO:0000256" key="2">
    <source>
        <dbReference type="ARBA" id="ARBA00022737"/>
    </source>
</evidence>
<evidence type="ECO:0000256" key="1">
    <source>
        <dbReference type="ARBA" id="ARBA00022614"/>
    </source>
</evidence>
<feature type="domain" description="C-JID" evidence="3">
    <location>
        <begin position="355"/>
        <end position="477"/>
    </location>
</feature>
<dbReference type="PANTHER" id="PTHR16083">
    <property type="entry name" value="LEUCINE RICH REPEAT CONTAINING PROTEIN"/>
    <property type="match status" value="1"/>
</dbReference>
<dbReference type="PANTHER" id="PTHR16083:SF25">
    <property type="entry name" value="C-JID DOMAIN-CONTAINING PROTEIN"/>
    <property type="match status" value="1"/>
</dbReference>
<dbReference type="Pfam" id="PF20160">
    <property type="entry name" value="C-JID"/>
    <property type="match status" value="1"/>
</dbReference>
<evidence type="ECO:0000313" key="4">
    <source>
        <dbReference type="EMBL" id="KAG5389631.1"/>
    </source>
</evidence>
<reference evidence="4 5" key="1">
    <citation type="submission" date="2021-03" db="EMBL/GenBank/DDBJ databases">
        <authorList>
            <person name="King G.J."/>
            <person name="Bancroft I."/>
            <person name="Baten A."/>
            <person name="Bloomfield J."/>
            <person name="Borpatragohain P."/>
            <person name="He Z."/>
            <person name="Irish N."/>
            <person name="Irwin J."/>
            <person name="Liu K."/>
            <person name="Mauleon R.P."/>
            <person name="Moore J."/>
            <person name="Morris R."/>
            <person name="Ostergaard L."/>
            <person name="Wang B."/>
            <person name="Wells R."/>
        </authorList>
    </citation>
    <scope>NUCLEOTIDE SEQUENCE [LARGE SCALE GENOMIC DNA]</scope>
    <source>
        <strain evidence="4">R-o-18</strain>
        <tissue evidence="4">Leaf</tissue>
    </source>
</reference>